<dbReference type="InterPro" id="IPR000683">
    <property type="entry name" value="Gfo/Idh/MocA-like_OxRdtase_N"/>
</dbReference>
<dbReference type="Pfam" id="PF01408">
    <property type="entry name" value="GFO_IDH_MocA"/>
    <property type="match status" value="1"/>
</dbReference>
<feature type="domain" description="Gfo/Idh/MocA-like oxidoreductase N-terminal" evidence="3">
    <location>
        <begin position="4"/>
        <end position="121"/>
    </location>
</feature>
<dbReference type="RefSeq" id="WP_271140584.1">
    <property type="nucleotide sequence ID" value="NZ_JAPYYP010000024.1"/>
</dbReference>
<evidence type="ECO:0000259" key="4">
    <source>
        <dbReference type="Pfam" id="PF02894"/>
    </source>
</evidence>
<dbReference type="PANTHER" id="PTHR43708">
    <property type="entry name" value="CONSERVED EXPRESSED OXIDOREDUCTASE (EUROFUNG)"/>
    <property type="match status" value="1"/>
</dbReference>
<dbReference type="SUPFAM" id="SSF51735">
    <property type="entry name" value="NAD(P)-binding Rossmann-fold domains"/>
    <property type="match status" value="1"/>
</dbReference>
<dbReference type="InterPro" id="IPR051317">
    <property type="entry name" value="Gfo/Idh/MocA_oxidoreduct"/>
</dbReference>
<dbReference type="GO" id="GO:0016491">
    <property type="term" value="F:oxidoreductase activity"/>
    <property type="evidence" value="ECO:0007669"/>
    <property type="project" value="UniProtKB-KW"/>
</dbReference>
<evidence type="ECO:0000256" key="2">
    <source>
        <dbReference type="ARBA" id="ARBA00023002"/>
    </source>
</evidence>
<sequence>MKQVNVGLIGYGLSGQVFHAPVIRSVPGLKLAKVVSSRPEKVRADLPEAQAVASVDELLRDEQIELVVVAAPNTLHYPYAKQALEAGKHVVVEKPFVIRSSEAEELIRLAESRGRVLSVYHNRRWDNDFLTVKHLLQSGVLGEISLYEAHYDRYRPEVTDRWRERDLPGSGILYDLGSHLIDQALHLFGLPQTVMADVGAQRPGARTTDYFHIVLGYGSLRVILHAGSLVRQPGPRFQIHGDKGSFVKYGLDPQEDALRAGLIPGGQGWGRDREETYGQLTLSVGELNVSGSVETIPGAYQTYYQQMYEAIVSATPAPVSPSDAMNVIRVIEWAEQSSREQRVITVR</sequence>
<dbReference type="Pfam" id="PF02894">
    <property type="entry name" value="GFO_IDH_MocA_C"/>
    <property type="match status" value="1"/>
</dbReference>
<keyword evidence="2" id="KW-0560">Oxidoreductase</keyword>
<dbReference type="EMBL" id="JAPYYP010000024">
    <property type="protein sequence ID" value="MDA5109981.1"/>
    <property type="molecule type" value="Genomic_DNA"/>
</dbReference>
<accession>A0A9X3Z4H9</accession>
<dbReference type="Proteomes" id="UP001151071">
    <property type="component" value="Unassembled WGS sequence"/>
</dbReference>
<feature type="domain" description="Gfo/Idh/MocA-like oxidoreductase C-terminal" evidence="4">
    <location>
        <begin position="133"/>
        <end position="345"/>
    </location>
</feature>
<name>A0A9X3Z4H9_9BACL</name>
<organism evidence="5 6">
    <name type="scientific">Brevibacillus thermoruber</name>
    <dbReference type="NCBI Taxonomy" id="33942"/>
    <lineage>
        <taxon>Bacteria</taxon>
        <taxon>Bacillati</taxon>
        <taxon>Bacillota</taxon>
        <taxon>Bacilli</taxon>
        <taxon>Bacillales</taxon>
        <taxon>Paenibacillaceae</taxon>
        <taxon>Brevibacillus</taxon>
    </lineage>
</organism>
<protein>
    <submittedName>
        <fullName evidence="5">Oxidoreductase</fullName>
    </submittedName>
</protein>
<proteinExistence type="inferred from homology"/>
<dbReference type="Gene3D" id="3.40.50.720">
    <property type="entry name" value="NAD(P)-binding Rossmann-like Domain"/>
    <property type="match status" value="1"/>
</dbReference>
<evidence type="ECO:0000259" key="3">
    <source>
        <dbReference type="Pfam" id="PF01408"/>
    </source>
</evidence>
<comment type="caution">
    <text evidence="5">The sequence shown here is derived from an EMBL/GenBank/DDBJ whole genome shotgun (WGS) entry which is preliminary data.</text>
</comment>
<dbReference type="InterPro" id="IPR036291">
    <property type="entry name" value="NAD(P)-bd_dom_sf"/>
</dbReference>
<dbReference type="InterPro" id="IPR004104">
    <property type="entry name" value="Gfo/Idh/MocA-like_OxRdtase_C"/>
</dbReference>
<dbReference type="PANTHER" id="PTHR43708:SF5">
    <property type="entry name" value="CONSERVED EXPRESSED OXIDOREDUCTASE (EUROFUNG)-RELATED"/>
    <property type="match status" value="1"/>
</dbReference>
<evidence type="ECO:0000313" key="5">
    <source>
        <dbReference type="EMBL" id="MDA5109981.1"/>
    </source>
</evidence>
<evidence type="ECO:0000313" key="6">
    <source>
        <dbReference type="Proteomes" id="UP001151071"/>
    </source>
</evidence>
<dbReference type="NCBIfam" id="NF008607">
    <property type="entry name" value="PRK11579.1"/>
    <property type="match status" value="1"/>
</dbReference>
<dbReference type="Gene3D" id="3.30.360.10">
    <property type="entry name" value="Dihydrodipicolinate Reductase, domain 2"/>
    <property type="match status" value="1"/>
</dbReference>
<reference evidence="5" key="1">
    <citation type="submission" date="2022-12" db="EMBL/GenBank/DDBJ databases">
        <title>Draft genome sequence of the thermophilic strain Brevibacillus thermoruber HT42, isolated from Los Humeros, Puebla, Mexico, with biotechnological potential.</title>
        <authorList>
            <person name="Lara Sanchez J."/>
            <person name="Solis Palacios R."/>
            <person name="Bustos Baena A.S."/>
            <person name="Ruz Baez A.E."/>
            <person name="Espinosa Luna G."/>
            <person name="Oliart Ros R.M."/>
        </authorList>
    </citation>
    <scope>NUCLEOTIDE SEQUENCE</scope>
    <source>
        <strain evidence="5">HT42</strain>
    </source>
</reference>
<keyword evidence="6" id="KW-1185">Reference proteome</keyword>
<dbReference type="AlphaFoldDB" id="A0A9X3Z4H9"/>
<dbReference type="GO" id="GO:0000166">
    <property type="term" value="F:nucleotide binding"/>
    <property type="evidence" value="ECO:0007669"/>
    <property type="project" value="InterPro"/>
</dbReference>
<evidence type="ECO:0000256" key="1">
    <source>
        <dbReference type="ARBA" id="ARBA00010928"/>
    </source>
</evidence>
<comment type="similarity">
    <text evidence="1">Belongs to the Gfo/Idh/MocA family.</text>
</comment>
<gene>
    <name evidence="5" type="ORF">O3V59_16565</name>
</gene>